<keyword evidence="2" id="KW-1185">Reference proteome</keyword>
<protein>
    <submittedName>
        <fullName evidence="1">Uncharacterized protein</fullName>
    </submittedName>
</protein>
<reference evidence="1" key="2">
    <citation type="submission" date="2020-05" db="UniProtKB">
        <authorList>
            <consortium name="EnsemblMetazoa"/>
        </authorList>
    </citation>
    <scope>IDENTIFICATION</scope>
    <source>
        <strain evidence="1">WRAIR2</strain>
    </source>
</reference>
<dbReference type="EnsemblMetazoa" id="ADIR014213-RA">
    <property type="protein sequence ID" value="ADIR014213-PA"/>
    <property type="gene ID" value="ADIR014213"/>
</dbReference>
<proteinExistence type="predicted"/>
<reference evidence="2" key="1">
    <citation type="submission" date="2013-03" db="EMBL/GenBank/DDBJ databases">
        <title>The Genome Sequence of Anopheles dirus WRAIR2.</title>
        <authorList>
            <consortium name="The Broad Institute Genomics Platform"/>
            <person name="Neafsey D.E."/>
            <person name="Walton C."/>
            <person name="Walker B."/>
            <person name="Young S.K."/>
            <person name="Zeng Q."/>
            <person name="Gargeya S."/>
            <person name="Fitzgerald M."/>
            <person name="Haas B."/>
            <person name="Abouelleil A."/>
            <person name="Allen A.W."/>
            <person name="Alvarado L."/>
            <person name="Arachchi H.M."/>
            <person name="Berlin A.M."/>
            <person name="Chapman S.B."/>
            <person name="Gainer-Dewar J."/>
            <person name="Goldberg J."/>
            <person name="Griggs A."/>
            <person name="Gujja S."/>
            <person name="Hansen M."/>
            <person name="Howarth C."/>
            <person name="Imamovic A."/>
            <person name="Ireland A."/>
            <person name="Larimer J."/>
            <person name="McCowan C."/>
            <person name="Murphy C."/>
            <person name="Pearson M."/>
            <person name="Poon T.W."/>
            <person name="Priest M."/>
            <person name="Roberts A."/>
            <person name="Saif S."/>
            <person name="Shea T."/>
            <person name="Sisk P."/>
            <person name="Sykes S."/>
            <person name="Wortman J."/>
            <person name="Nusbaum C."/>
            <person name="Birren B."/>
        </authorList>
    </citation>
    <scope>NUCLEOTIDE SEQUENCE [LARGE SCALE GENOMIC DNA]</scope>
    <source>
        <strain evidence="2">WRAIR2</strain>
    </source>
</reference>
<name>A0A182NWD8_9DIPT</name>
<evidence type="ECO:0000313" key="1">
    <source>
        <dbReference type="EnsemblMetazoa" id="ADIR014213-PA"/>
    </source>
</evidence>
<dbReference type="Proteomes" id="UP000075884">
    <property type="component" value="Unassembled WGS sequence"/>
</dbReference>
<dbReference type="AlphaFoldDB" id="A0A182NWD8"/>
<organism evidence="1 2">
    <name type="scientific">Anopheles dirus</name>
    <dbReference type="NCBI Taxonomy" id="7168"/>
    <lineage>
        <taxon>Eukaryota</taxon>
        <taxon>Metazoa</taxon>
        <taxon>Ecdysozoa</taxon>
        <taxon>Arthropoda</taxon>
        <taxon>Hexapoda</taxon>
        <taxon>Insecta</taxon>
        <taxon>Pterygota</taxon>
        <taxon>Neoptera</taxon>
        <taxon>Endopterygota</taxon>
        <taxon>Diptera</taxon>
        <taxon>Nematocera</taxon>
        <taxon>Culicoidea</taxon>
        <taxon>Culicidae</taxon>
        <taxon>Anophelinae</taxon>
        <taxon>Anopheles</taxon>
    </lineage>
</organism>
<dbReference type="VEuPathDB" id="VectorBase:ADIR014213"/>
<accession>A0A182NWD8</accession>
<evidence type="ECO:0000313" key="2">
    <source>
        <dbReference type="Proteomes" id="UP000075884"/>
    </source>
</evidence>
<sequence>MELNNSNIASGSKKRELNTTIELVPWSSNAHPKRMHQHGGKNNASLHGISYQLRLGLVILLRLYKVHNVDNQFEFTVTFEDPSGGKFDDVIVRYSSPKHGSGTVLIQAKHRQKTGNTNSNDSIITLLLDQKNPLFV</sequence>